<sequence>MCLAKNSTGGFYAVKNSNRIVYNFNIGWLFHKGDIENAYKYDYDDSNFNIVHLPHGIELTSENASGMRNHQGVVWYRKHFTLDVENRNKRHFIYFDAVMGKCEVYLNGTLMTKHYGGYLPFIIDITHMVNYQKDNVITIKADNSDDDSYPPGKSQDNLDFTYLGGIYRNVYLIETDKVYVTNNIEDNNGSGSGVLINTLNINDKEAIIEVKNHIINTDSYDRKFSLKTILEDSDLNILLTKSQDVTLKSGQGQIFTQQITIENPHLWYPNDPYLHFIETQIIENDIIVDDLRTRFGIRTLEMCNLKGLYINNKPIGYKLSGVNRHQDYVYVGNALPDSGQRRDAMLIRGGGSNIVRAAHYPLSPAFMDACDELGLLVSVPNPGWQFYNENNPIFGQRVKEDTKNMVRRDRNRPSVLYYEIVLNETLNHPVSVIKEMHEIVHEELPYTSTLTAGDMDLGKKADLDFYFTGGKQENVKCTYQREYGDGGEVDNWISQNAATRVNTCWGEQALINQLLKRARQLDELYKTKPTRIGGSLWCGIDHQRGYHPDPFLGGLLDVYRIPRYSYYLYKSQYDADFHLDGIKTGPMIFIAHELTQISGRDVYIITNCDSVRLYWAGKDYGIAEPIDDFKWMPHPPIVFRDVFDFNVIATKYRDITNNLEMVVEGIVDSKVVCRRVKKYPERLTGVKLEIDDQGIDLIADGSDFVPVRAVLVDNKGIKKVLSSEYVHFTIEGEGNVIGNEVNYANPMKTQFGVATALIRSTTRPGSIKVKAYVNGLSSDEITINSIKPYMPFIYDDRYVNRTDEDDSTLPTIIKNEPNDINDMQELNNEIKRLKLLLTSKEQDIMELMGKI</sequence>
<dbReference type="Pfam" id="PF00703">
    <property type="entry name" value="Glyco_hydro_2"/>
    <property type="match status" value="1"/>
</dbReference>
<dbReference type="AlphaFoldDB" id="A0A9W5YBB0"/>
<dbReference type="Proteomes" id="UP001144256">
    <property type="component" value="Unassembled WGS sequence"/>
</dbReference>
<reference evidence="8" key="1">
    <citation type="submission" date="2022-06" db="EMBL/GenBank/DDBJ databases">
        <title>Vallitalea longa sp. nov., an anaerobic bacterium isolated from marine sediment.</title>
        <authorList>
            <person name="Hirano S."/>
            <person name="Terahara T."/>
            <person name="Mori K."/>
            <person name="Hamada M."/>
            <person name="Matsumoto R."/>
            <person name="Kobayashi T."/>
        </authorList>
    </citation>
    <scope>NUCLEOTIDE SEQUENCE</scope>
    <source>
        <strain evidence="8">SH18-1</strain>
    </source>
</reference>
<dbReference type="Pfam" id="PF02837">
    <property type="entry name" value="Glyco_hydro_2_N"/>
    <property type="match status" value="1"/>
</dbReference>
<evidence type="ECO:0000313" key="8">
    <source>
        <dbReference type="EMBL" id="GKX28809.1"/>
    </source>
</evidence>
<proteinExistence type="inferred from homology"/>
<gene>
    <name evidence="8" type="ORF">SH1V18_12890</name>
</gene>
<dbReference type="InterPro" id="IPR017853">
    <property type="entry name" value="GH"/>
</dbReference>
<feature type="domain" description="Glycoside hydrolase family 2 immunoglobulin-like beta-sandwich" evidence="4">
    <location>
        <begin position="200"/>
        <end position="298"/>
    </location>
</feature>
<name>A0A9W5YBB0_9FIRM</name>
<comment type="similarity">
    <text evidence="1">Belongs to the glycosyl hydrolase 2 family.</text>
</comment>
<dbReference type="GO" id="GO:0004553">
    <property type="term" value="F:hydrolase activity, hydrolyzing O-glycosyl compounds"/>
    <property type="evidence" value="ECO:0007669"/>
    <property type="project" value="InterPro"/>
</dbReference>
<dbReference type="SUPFAM" id="SSF51445">
    <property type="entry name" value="(Trans)glycosidases"/>
    <property type="match status" value="1"/>
</dbReference>
<dbReference type="EMBL" id="BRLB01000002">
    <property type="protein sequence ID" value="GKX28809.1"/>
    <property type="molecule type" value="Genomic_DNA"/>
</dbReference>
<accession>A0A9W5YBB0</accession>
<evidence type="ECO:0000259" key="6">
    <source>
        <dbReference type="Pfam" id="PF02837"/>
    </source>
</evidence>
<dbReference type="RefSeq" id="WP_281813599.1">
    <property type="nucleotide sequence ID" value="NZ_BRLB01000002.1"/>
</dbReference>
<evidence type="ECO:0000259" key="4">
    <source>
        <dbReference type="Pfam" id="PF00703"/>
    </source>
</evidence>
<dbReference type="InterPro" id="IPR006102">
    <property type="entry name" value="Ig-like_GH2"/>
</dbReference>
<keyword evidence="2" id="KW-0378">Hydrolase</keyword>
<dbReference type="Gene3D" id="2.60.120.260">
    <property type="entry name" value="Galactose-binding domain-like"/>
    <property type="match status" value="1"/>
</dbReference>
<keyword evidence="3" id="KW-0326">Glycosidase</keyword>
<evidence type="ECO:0000259" key="7">
    <source>
        <dbReference type="Pfam" id="PF18565"/>
    </source>
</evidence>
<dbReference type="InterPro" id="IPR013783">
    <property type="entry name" value="Ig-like_fold"/>
</dbReference>
<evidence type="ECO:0000256" key="3">
    <source>
        <dbReference type="ARBA" id="ARBA00023295"/>
    </source>
</evidence>
<dbReference type="InterPro" id="IPR006104">
    <property type="entry name" value="Glyco_hydro_2_N"/>
</dbReference>
<evidence type="ECO:0000259" key="5">
    <source>
        <dbReference type="Pfam" id="PF02836"/>
    </source>
</evidence>
<keyword evidence="9" id="KW-1185">Reference proteome</keyword>
<dbReference type="SUPFAM" id="SSF49785">
    <property type="entry name" value="Galactose-binding domain-like"/>
    <property type="match status" value="1"/>
</dbReference>
<feature type="domain" description="Glycoside hydrolase family 2 catalytic" evidence="5">
    <location>
        <begin position="306"/>
        <end position="425"/>
    </location>
</feature>
<dbReference type="Pfam" id="PF18565">
    <property type="entry name" value="Glyco_hydro2_C5"/>
    <property type="match status" value="1"/>
</dbReference>
<dbReference type="Gene3D" id="2.60.40.10">
    <property type="entry name" value="Immunoglobulins"/>
    <property type="match status" value="2"/>
</dbReference>
<organism evidence="8 9">
    <name type="scientific">Vallitalea longa</name>
    <dbReference type="NCBI Taxonomy" id="2936439"/>
    <lineage>
        <taxon>Bacteria</taxon>
        <taxon>Bacillati</taxon>
        <taxon>Bacillota</taxon>
        <taxon>Clostridia</taxon>
        <taxon>Lachnospirales</taxon>
        <taxon>Vallitaleaceae</taxon>
        <taxon>Vallitalea</taxon>
    </lineage>
</organism>
<dbReference type="InterPro" id="IPR006103">
    <property type="entry name" value="Glyco_hydro_2_cat"/>
</dbReference>
<dbReference type="InterPro" id="IPR036156">
    <property type="entry name" value="Beta-gal/glucu_dom_sf"/>
</dbReference>
<dbReference type="Pfam" id="PF02836">
    <property type="entry name" value="Glyco_hydro_2_C"/>
    <property type="match status" value="1"/>
</dbReference>
<dbReference type="SUPFAM" id="SSF49303">
    <property type="entry name" value="beta-Galactosidase/glucuronidase domain"/>
    <property type="match status" value="1"/>
</dbReference>
<evidence type="ECO:0000313" key="9">
    <source>
        <dbReference type="Proteomes" id="UP001144256"/>
    </source>
</evidence>
<dbReference type="InterPro" id="IPR040605">
    <property type="entry name" value="Glyco_hydro2_dom5"/>
</dbReference>
<dbReference type="Gene3D" id="3.20.20.80">
    <property type="entry name" value="Glycosidases"/>
    <property type="match status" value="1"/>
</dbReference>
<evidence type="ECO:0000256" key="2">
    <source>
        <dbReference type="ARBA" id="ARBA00022801"/>
    </source>
</evidence>
<protein>
    <submittedName>
        <fullName evidence="8">Beta-galactosidase</fullName>
    </submittedName>
</protein>
<dbReference type="PANTHER" id="PTHR42732">
    <property type="entry name" value="BETA-GALACTOSIDASE"/>
    <property type="match status" value="1"/>
</dbReference>
<dbReference type="GO" id="GO:0005975">
    <property type="term" value="P:carbohydrate metabolic process"/>
    <property type="evidence" value="ECO:0007669"/>
    <property type="project" value="InterPro"/>
</dbReference>
<dbReference type="InterPro" id="IPR008979">
    <property type="entry name" value="Galactose-bd-like_sf"/>
</dbReference>
<dbReference type="PANTHER" id="PTHR42732:SF1">
    <property type="entry name" value="BETA-MANNOSIDASE"/>
    <property type="match status" value="1"/>
</dbReference>
<evidence type="ECO:0000256" key="1">
    <source>
        <dbReference type="ARBA" id="ARBA00007401"/>
    </source>
</evidence>
<dbReference type="SUPFAM" id="SSF49373">
    <property type="entry name" value="Invasin/intimin cell-adhesion fragments"/>
    <property type="match status" value="1"/>
</dbReference>
<dbReference type="InterPro" id="IPR051913">
    <property type="entry name" value="GH2_Domain-Containing"/>
</dbReference>
<feature type="domain" description="Glycosyl hydrolases family 2 sugar binding" evidence="6">
    <location>
        <begin position="63"/>
        <end position="174"/>
    </location>
</feature>
<feature type="domain" description="Glycoside hydrolase family 2" evidence="7">
    <location>
        <begin position="696"/>
        <end position="782"/>
    </location>
</feature>
<comment type="caution">
    <text evidence="8">The sequence shown here is derived from an EMBL/GenBank/DDBJ whole genome shotgun (WGS) entry which is preliminary data.</text>
</comment>
<dbReference type="InterPro" id="IPR008964">
    <property type="entry name" value="Invasin/intimin_cell_adhesion"/>
</dbReference>